<accession>A0ABN7S2Z8</accession>
<evidence type="ECO:0000313" key="3">
    <source>
        <dbReference type="Proteomes" id="UP000681526"/>
    </source>
</evidence>
<gene>
    <name evidence="2" type="primary">txxe 2171-ykuI</name>
    <name evidence="2" type="ORF">TXXE_10885</name>
</gene>
<dbReference type="InterPro" id="IPR035919">
    <property type="entry name" value="EAL_sf"/>
</dbReference>
<dbReference type="Proteomes" id="UP000681526">
    <property type="component" value="Unassembled WGS sequence"/>
</dbReference>
<dbReference type="SMART" id="SM00052">
    <property type="entry name" value="EAL"/>
    <property type="match status" value="1"/>
</dbReference>
<dbReference type="RefSeq" id="WP_213484645.1">
    <property type="nucleotide sequence ID" value="NZ_CAJRAY010000049.1"/>
</dbReference>
<organism evidence="2 3">
    <name type="scientific">Thermobacillus xylanilyticus</name>
    <dbReference type="NCBI Taxonomy" id="76633"/>
    <lineage>
        <taxon>Bacteria</taxon>
        <taxon>Bacillati</taxon>
        <taxon>Bacillota</taxon>
        <taxon>Bacilli</taxon>
        <taxon>Bacillales</taxon>
        <taxon>Paenibacillaceae</taxon>
        <taxon>Thermobacillus</taxon>
    </lineage>
</organism>
<dbReference type="InterPro" id="IPR018842">
    <property type="entry name" value="YkuI_C"/>
</dbReference>
<dbReference type="EMBL" id="CAJRAY010000049">
    <property type="protein sequence ID" value="CAG5087427.1"/>
    <property type="molecule type" value="Genomic_DNA"/>
</dbReference>
<dbReference type="InterPro" id="IPR001633">
    <property type="entry name" value="EAL_dom"/>
</dbReference>
<dbReference type="SUPFAM" id="SSF103190">
    <property type="entry name" value="Sensory domain-like"/>
    <property type="match status" value="1"/>
</dbReference>
<dbReference type="PROSITE" id="PS50883">
    <property type="entry name" value="EAL"/>
    <property type="match status" value="1"/>
</dbReference>
<dbReference type="Pfam" id="PF00563">
    <property type="entry name" value="EAL"/>
    <property type="match status" value="1"/>
</dbReference>
<dbReference type="Gene3D" id="3.20.20.450">
    <property type="entry name" value="EAL domain"/>
    <property type="match status" value="1"/>
</dbReference>
<reference evidence="2 3" key="1">
    <citation type="submission" date="2021-04" db="EMBL/GenBank/DDBJ databases">
        <authorList>
            <person name="Rakotoarivonina H."/>
        </authorList>
    </citation>
    <scope>NUCLEOTIDE SEQUENCE [LARGE SCALE GENOMIC DNA]</scope>
    <source>
        <strain evidence="2 3">XE</strain>
    </source>
</reference>
<name>A0ABN7S2Z8_THEXY</name>
<evidence type="ECO:0000313" key="2">
    <source>
        <dbReference type="EMBL" id="CAG5087427.1"/>
    </source>
</evidence>
<sequence>MSLKYTVQPFMLDERDLMPYFQPILALDSRFVIGYEVLGRYRTNEGAASLGPFFADANVDVREQVRVDRIIRERAIARLAQASETQRPLLFLNVKPSWIDRTYQDEGKLQTLRMLERHGIHPDRVVIEITEDRYAGSMQRLSEIVGIYRRAGCRIAIDDTGTGFNSADRIAELHPDILKVDIHLMKRSASHSGYLAVLRSYSVLAEQIGASLLIEGVETEDDLQRAIQLGARYVQGYLFAPAEPDFQPKDRYAGIVDRGLAEHRRSVRRSEARWRETGEMLSGCLQSVRSGLGSAGGSADDADRYDRLVEGLAEKLPDTCIRVYLCREDGEQLSSNFQREGGRWVRQPEYRGSNWSWRPYFVADMLHPAVGVNANISRSYADLGTRRWIRTISASLAPGLIVLFDIMDEEAAVKTDGSGLAE</sequence>
<proteinExistence type="predicted"/>
<dbReference type="SUPFAM" id="SSF141868">
    <property type="entry name" value="EAL domain-like"/>
    <property type="match status" value="1"/>
</dbReference>
<evidence type="ECO:0000259" key="1">
    <source>
        <dbReference type="PROSITE" id="PS50883"/>
    </source>
</evidence>
<dbReference type="CDD" id="cd01948">
    <property type="entry name" value="EAL"/>
    <property type="match status" value="1"/>
</dbReference>
<dbReference type="InterPro" id="IPR029151">
    <property type="entry name" value="Sensor-like_sf"/>
</dbReference>
<dbReference type="InterPro" id="IPR050706">
    <property type="entry name" value="Cyclic-di-GMP_PDE-like"/>
</dbReference>
<dbReference type="Gene3D" id="3.30.450.20">
    <property type="entry name" value="PAS domain"/>
    <property type="match status" value="1"/>
</dbReference>
<dbReference type="Pfam" id="PF10388">
    <property type="entry name" value="YkuI_C"/>
    <property type="match status" value="1"/>
</dbReference>
<feature type="domain" description="EAL" evidence="1">
    <location>
        <begin position="1"/>
        <end position="256"/>
    </location>
</feature>
<dbReference type="PANTHER" id="PTHR33121:SF82">
    <property type="entry name" value="SIGNAL TRANSDUCTION PROTEIN CONTAINING A EAL DOMAIN"/>
    <property type="match status" value="1"/>
</dbReference>
<dbReference type="PANTHER" id="PTHR33121">
    <property type="entry name" value="CYCLIC DI-GMP PHOSPHODIESTERASE PDEF"/>
    <property type="match status" value="1"/>
</dbReference>
<keyword evidence="3" id="KW-1185">Reference proteome</keyword>
<comment type="caution">
    <text evidence="2">The sequence shown here is derived from an EMBL/GenBank/DDBJ whole genome shotgun (WGS) entry which is preliminary data.</text>
</comment>
<protein>
    <submittedName>
        <fullName evidence="2">C-di-GMP phosphodiesterase type 1</fullName>
    </submittedName>
</protein>